<dbReference type="Pfam" id="PF07394">
    <property type="entry name" value="DUF1501"/>
    <property type="match status" value="1"/>
</dbReference>
<proteinExistence type="predicted"/>
<organism evidence="1 2">
    <name type="scientific">Pseudanabaena frigida</name>
    <dbReference type="NCBI Taxonomy" id="945775"/>
    <lineage>
        <taxon>Bacteria</taxon>
        <taxon>Bacillati</taxon>
        <taxon>Cyanobacteriota</taxon>
        <taxon>Cyanophyceae</taxon>
        <taxon>Pseudanabaenales</taxon>
        <taxon>Pseudanabaenaceae</taxon>
        <taxon>Pseudanabaena</taxon>
    </lineage>
</organism>
<dbReference type="EMBL" id="QBML01000009">
    <property type="protein sequence ID" value="PZO41904.1"/>
    <property type="molecule type" value="Genomic_DNA"/>
</dbReference>
<evidence type="ECO:0008006" key="3">
    <source>
        <dbReference type="Google" id="ProtNLM"/>
    </source>
</evidence>
<dbReference type="Proteomes" id="UP000249467">
    <property type="component" value="Unassembled WGS sequence"/>
</dbReference>
<dbReference type="PANTHER" id="PTHR43737">
    <property type="entry name" value="BLL7424 PROTEIN"/>
    <property type="match status" value="1"/>
</dbReference>
<reference evidence="1 2" key="2">
    <citation type="submission" date="2018-06" db="EMBL/GenBank/DDBJ databases">
        <title>Metagenomic assembly of (sub)arctic Cyanobacteria and their associated microbiome from non-axenic cultures.</title>
        <authorList>
            <person name="Baurain D."/>
        </authorList>
    </citation>
    <scope>NUCLEOTIDE SEQUENCE [LARGE SCALE GENOMIC DNA]</scope>
    <source>
        <strain evidence="1">ULC066bin1</strain>
    </source>
</reference>
<dbReference type="AlphaFoldDB" id="A0A2W4WA48"/>
<name>A0A2W4WA48_9CYAN</name>
<dbReference type="PANTHER" id="PTHR43737:SF1">
    <property type="entry name" value="DUF1501 DOMAIN-CONTAINING PROTEIN"/>
    <property type="match status" value="1"/>
</dbReference>
<protein>
    <recommendedName>
        <fullName evidence="3">DUF1501 domain-containing protein</fullName>
    </recommendedName>
</protein>
<dbReference type="InterPro" id="IPR010869">
    <property type="entry name" value="DUF1501"/>
</dbReference>
<evidence type="ECO:0000313" key="1">
    <source>
        <dbReference type="EMBL" id="PZO41904.1"/>
    </source>
</evidence>
<evidence type="ECO:0000313" key="2">
    <source>
        <dbReference type="Proteomes" id="UP000249467"/>
    </source>
</evidence>
<sequence length="382" mass="41887">MKRRDFLLTLSGSALMAIVNPAFSKSINKNQKTLIVIELAGGNDGLNTFIPYKDSNYLRLRPTLGIKDGIPVTSSVALHPALKDLKPILESDRLAVVQNVSYPNPNLSHFRSKDIWQSARPQGSTDTGWLARYLESTNSKAAEAIFLGEEYPLALTGDKGDRFLQLSLGLGVKNKGNLGQAIQAQYQIPQSNPIAETVRRTVLESEDAIEQLSKDLNQRIANHGYAPTPIGRQFALLGRLLESNPKVLYMAIGGWDTHTRQEQTQKRLLEQLGLGLAALNRDIKARGMDKNVLTMVQSEFGRRPAQNGNGGTDHGTTGPVILLGDVKGGFYGGDPKLDSLVNNNLPVVVDFRSIYSEILNNWEKVDSKVVLGQDFPKVGFLA</sequence>
<reference evidence="1 2" key="1">
    <citation type="submission" date="2018-04" db="EMBL/GenBank/DDBJ databases">
        <authorList>
            <person name="Go L.Y."/>
            <person name="Mitchell J.A."/>
        </authorList>
    </citation>
    <scope>NUCLEOTIDE SEQUENCE [LARGE SCALE GENOMIC DNA]</scope>
    <source>
        <strain evidence="1">ULC066bin1</strain>
    </source>
</reference>
<accession>A0A2W4WA48</accession>
<gene>
    <name evidence="1" type="ORF">DCF19_08530</name>
</gene>
<comment type="caution">
    <text evidence="1">The sequence shown here is derived from an EMBL/GenBank/DDBJ whole genome shotgun (WGS) entry which is preliminary data.</text>
</comment>